<keyword evidence="3" id="KW-1185">Reference proteome</keyword>
<proteinExistence type="inferred from homology"/>
<dbReference type="InterPro" id="IPR003787">
    <property type="entry name" value="Sulphur_relay_DsrE/F-like"/>
</dbReference>
<dbReference type="Proteomes" id="UP000072660">
    <property type="component" value="Unassembled WGS sequence"/>
</dbReference>
<accession>A0A139SR92</accession>
<dbReference type="SUPFAM" id="SSF75169">
    <property type="entry name" value="DsrEFH-like"/>
    <property type="match status" value="1"/>
</dbReference>
<dbReference type="InterPro" id="IPR027396">
    <property type="entry name" value="DsrEFH-like"/>
</dbReference>
<name>A0A139SR92_9GAMM</name>
<dbReference type="InterPro" id="IPR017462">
    <property type="entry name" value="Sulphur_relay_TusC/DsrF"/>
</dbReference>
<dbReference type="AlphaFoldDB" id="A0A139SR92"/>
<sequence>MKSLLMVSRSAPWAGASAREALEIVLAAAAFDLPVALLFLDDGLFQLTANQQAHCLQQKDLNANLKALPLFGIDDCYAAKSSLMERGLKESEVHLAVHWLDDKQIAELFSRYHQIITL</sequence>
<dbReference type="OrthoDB" id="9789418at2"/>
<comment type="similarity">
    <text evidence="1">Belongs to the DsrF/TusC family.</text>
</comment>
<dbReference type="EMBL" id="LSZO01000172">
    <property type="protein sequence ID" value="KXU37063.1"/>
    <property type="molecule type" value="Genomic_DNA"/>
</dbReference>
<reference evidence="2 3" key="1">
    <citation type="submission" date="2016-02" db="EMBL/GenBank/DDBJ databases">
        <authorList>
            <person name="Wen L."/>
            <person name="He K."/>
            <person name="Yang H."/>
        </authorList>
    </citation>
    <scope>NUCLEOTIDE SEQUENCE [LARGE SCALE GENOMIC DNA]</scope>
    <source>
        <strain evidence="2 3">CV58</strain>
    </source>
</reference>
<evidence type="ECO:0000313" key="3">
    <source>
        <dbReference type="Proteomes" id="UP000072660"/>
    </source>
</evidence>
<evidence type="ECO:0000313" key="2">
    <source>
        <dbReference type="EMBL" id="KXU37063.1"/>
    </source>
</evidence>
<comment type="caution">
    <text evidence="2">The sequence shown here is derived from an EMBL/GenBank/DDBJ whole genome shotgun (WGS) entry which is preliminary data.</text>
</comment>
<dbReference type="PANTHER" id="PTHR38780">
    <property type="entry name" value="PROTEIN TUSC"/>
    <property type="match status" value="1"/>
</dbReference>
<dbReference type="RefSeq" id="WP_068391198.1">
    <property type="nucleotide sequence ID" value="NZ_LSZO01000172.1"/>
</dbReference>
<dbReference type="Pfam" id="PF02635">
    <property type="entry name" value="DsrE"/>
    <property type="match status" value="1"/>
</dbReference>
<dbReference type="PANTHER" id="PTHR38780:SF1">
    <property type="entry name" value="PROTEIN TUSC"/>
    <property type="match status" value="1"/>
</dbReference>
<dbReference type="Gene3D" id="3.40.1260.10">
    <property type="entry name" value="DsrEFH-like"/>
    <property type="match status" value="1"/>
</dbReference>
<gene>
    <name evidence="2" type="ORF">AXE65_04115</name>
</gene>
<dbReference type="NCBIfam" id="NF001238">
    <property type="entry name" value="PRK00211.1"/>
    <property type="match status" value="1"/>
</dbReference>
<protein>
    <submittedName>
        <fullName evidence="2">Sulfur relay protein TusC</fullName>
    </submittedName>
</protein>
<evidence type="ECO:0000256" key="1">
    <source>
        <dbReference type="ARBA" id="ARBA00005996"/>
    </source>
</evidence>
<organism evidence="2 3">
    <name type="scientific">Ventosimonas gracilis</name>
    <dbReference type="NCBI Taxonomy" id="1680762"/>
    <lineage>
        <taxon>Bacteria</taxon>
        <taxon>Pseudomonadati</taxon>
        <taxon>Pseudomonadota</taxon>
        <taxon>Gammaproteobacteria</taxon>
        <taxon>Pseudomonadales</taxon>
        <taxon>Ventosimonadaceae</taxon>
        <taxon>Ventosimonas</taxon>
    </lineage>
</organism>
<dbReference type="NCBIfam" id="TIGR03010">
    <property type="entry name" value="sulf_tusC_dsrF"/>
    <property type="match status" value="1"/>
</dbReference>